<dbReference type="RefSeq" id="WP_096109877.1">
    <property type="nucleotide sequence ID" value="NZ_CP165720.1"/>
</dbReference>
<evidence type="ECO:0008006" key="3">
    <source>
        <dbReference type="Google" id="ProtNLM"/>
    </source>
</evidence>
<evidence type="ECO:0000313" key="2">
    <source>
        <dbReference type="Proteomes" id="UP000217918"/>
    </source>
</evidence>
<name>A0A2A3TXA4_LEVBR</name>
<gene>
    <name evidence="1" type="ORF">CNR29_05175</name>
</gene>
<dbReference type="AlphaFoldDB" id="A0A2A3TXA4"/>
<protein>
    <recommendedName>
        <fullName evidence="3">Phage protein</fullName>
    </recommendedName>
</protein>
<organism evidence="1 2">
    <name type="scientific">Levilactobacillus brevis</name>
    <name type="common">Lactobacillus brevis</name>
    <dbReference type="NCBI Taxonomy" id="1580"/>
    <lineage>
        <taxon>Bacteria</taxon>
        <taxon>Bacillati</taxon>
        <taxon>Bacillota</taxon>
        <taxon>Bacilli</taxon>
        <taxon>Lactobacillales</taxon>
        <taxon>Lactobacillaceae</taxon>
        <taxon>Levilactobacillus</taxon>
    </lineage>
</organism>
<proteinExistence type="predicted"/>
<comment type="caution">
    <text evidence="1">The sequence shown here is derived from an EMBL/GenBank/DDBJ whole genome shotgun (WGS) entry which is preliminary data.</text>
</comment>
<evidence type="ECO:0000313" key="1">
    <source>
        <dbReference type="EMBL" id="PBQ23427.1"/>
    </source>
</evidence>
<sequence length="170" mass="19340">MSEDEYDYIDKIEREIDVFNSMQIEVGVLHDDFLQMIAVVNNDGAVIRAKNVPYLVIPLMKDGIRTYVKKKSVSIPARKFMERTITRHEGRWQTLAVQQITKLMNGDGSAMMALHMIGHIAVEQMKSEIVRFKVPHNAPLTVANKGFDDPLIDTGALRDAIDYRIVPKNI</sequence>
<reference evidence="1 2" key="1">
    <citation type="submission" date="2017-09" db="EMBL/GenBank/DDBJ databases">
        <title>Genome sequence of Lactobacillus brevis D7.</title>
        <authorList>
            <person name="Kwon M.-S."/>
            <person name="Lim S.K."/>
            <person name="Choi H.-J."/>
        </authorList>
    </citation>
    <scope>NUCLEOTIDE SEQUENCE [LARGE SCALE GENOMIC DNA]</scope>
    <source>
        <strain evidence="1 2">D7</strain>
    </source>
</reference>
<dbReference type="Proteomes" id="UP000217918">
    <property type="component" value="Unassembled WGS sequence"/>
</dbReference>
<dbReference type="EMBL" id="NVYO01000001">
    <property type="protein sequence ID" value="PBQ23427.1"/>
    <property type="molecule type" value="Genomic_DNA"/>
</dbReference>
<accession>A0A2A3TXA4</accession>